<feature type="region of interest" description="Disordered" evidence="1">
    <location>
        <begin position="274"/>
        <end position="294"/>
    </location>
</feature>
<dbReference type="EMBL" id="QLMJ01000049">
    <property type="protein sequence ID" value="RAK24598.1"/>
    <property type="molecule type" value="Genomic_DNA"/>
</dbReference>
<reference evidence="2 3" key="1">
    <citation type="submission" date="2018-06" db="EMBL/GenBank/DDBJ databases">
        <title>Genomic Encyclopedia of Type Strains, Phase III (KMG-III): the genomes of soil and plant-associated and newly described type strains.</title>
        <authorList>
            <person name="Whitman W."/>
        </authorList>
    </citation>
    <scope>NUCLEOTIDE SEQUENCE [LARGE SCALE GENOMIC DNA]</scope>
    <source>
        <strain evidence="2 3">CGMCC 4.7090</strain>
    </source>
</reference>
<accession>A0A327YUL9</accession>
<sequence length="306" mass="31635">MTAPRLLSPFVRTRTRLGVTIGLVMAAALTAASLPLIPDDEKPIAAQDEPVAAIPAGIGPKDEATALQEARRTGKDVLVDRATTAFSQLFARPDGQLRDVTSALPQRAKDENGQWAPIDNTLSLDPTATDGLGVIPANPPEKVRFSGGDKGNGEKGKGAGAEAGATVLAEAEAKGHTITYTWPGTLPEPVLDGSRALYPEVSPGVDLLLVARQEGGLGLLLIIKNREAAATVKALTYGLRADGAIFRHNAETGGLSVLDAATQAEIANIPTSMAWDSAGKDPESPEKPQLSTATSADVLKLSGLSG</sequence>
<evidence type="ECO:0000256" key="1">
    <source>
        <dbReference type="SAM" id="MobiDB-lite"/>
    </source>
</evidence>
<evidence type="ECO:0000313" key="3">
    <source>
        <dbReference type="Proteomes" id="UP000249341"/>
    </source>
</evidence>
<feature type="region of interest" description="Disordered" evidence="1">
    <location>
        <begin position="131"/>
        <end position="159"/>
    </location>
</feature>
<gene>
    <name evidence="2" type="ORF">B0I29_1491</name>
</gene>
<comment type="caution">
    <text evidence="2">The sequence shown here is derived from an EMBL/GenBank/DDBJ whole genome shotgun (WGS) entry which is preliminary data.</text>
</comment>
<name>A0A327YUL9_9ACTN</name>
<proteinExistence type="predicted"/>
<dbReference type="Proteomes" id="UP000249341">
    <property type="component" value="Unassembled WGS sequence"/>
</dbReference>
<keyword evidence="3" id="KW-1185">Reference proteome</keyword>
<evidence type="ECO:0000313" key="2">
    <source>
        <dbReference type="EMBL" id="RAK24598.1"/>
    </source>
</evidence>
<dbReference type="AlphaFoldDB" id="A0A327YUL9"/>
<protein>
    <submittedName>
        <fullName evidence="2">Uncharacterized protein</fullName>
    </submittedName>
</protein>
<feature type="non-terminal residue" evidence="2">
    <location>
        <position position="306"/>
    </location>
</feature>
<organism evidence="2 3">
    <name type="scientific">Actinoplanes lutulentus</name>
    <dbReference type="NCBI Taxonomy" id="1287878"/>
    <lineage>
        <taxon>Bacteria</taxon>
        <taxon>Bacillati</taxon>
        <taxon>Actinomycetota</taxon>
        <taxon>Actinomycetes</taxon>
        <taxon>Micromonosporales</taxon>
        <taxon>Micromonosporaceae</taxon>
        <taxon>Actinoplanes</taxon>
    </lineage>
</organism>